<sequence length="135" mass="15673">MRLLLLSLLAMMPLLSSSQYLPVPKKAYETAFNYIKRDRKHCRMEFNLRDVAVFDSIVHKDLTWFNQDLGALWGYKGYQKEGRLVDSLYQLGIATFHKPYFSFSQTLLLTLNGPLNYKSWFCKGLHGNRVFAAGQ</sequence>
<evidence type="ECO:0000313" key="2">
    <source>
        <dbReference type="EMBL" id="OWP62211.1"/>
    </source>
</evidence>
<keyword evidence="1" id="KW-0732">Signal</keyword>
<evidence type="ECO:0000313" key="3">
    <source>
        <dbReference type="Proteomes" id="UP000197277"/>
    </source>
</evidence>
<name>A0A246FI70_9BACT</name>
<feature type="chain" id="PRO_5012964472" evidence="1">
    <location>
        <begin position="23"/>
        <end position="135"/>
    </location>
</feature>
<dbReference type="Proteomes" id="UP000197277">
    <property type="component" value="Unassembled WGS sequence"/>
</dbReference>
<comment type="caution">
    <text evidence="2">The sequence shown here is derived from an EMBL/GenBank/DDBJ whole genome shotgun (WGS) entry which is preliminary data.</text>
</comment>
<feature type="signal peptide" evidence="1">
    <location>
        <begin position="1"/>
        <end position="22"/>
    </location>
</feature>
<keyword evidence="3" id="KW-1185">Reference proteome</keyword>
<proteinExistence type="predicted"/>
<dbReference type="AlphaFoldDB" id="A0A246FI70"/>
<protein>
    <submittedName>
        <fullName evidence="2">Uncharacterized protein</fullName>
    </submittedName>
</protein>
<dbReference type="EMBL" id="NIRR01000030">
    <property type="protein sequence ID" value="OWP62211.1"/>
    <property type="molecule type" value="Genomic_DNA"/>
</dbReference>
<accession>A0A246FI70</accession>
<gene>
    <name evidence="2" type="ORF">CDA63_15455</name>
</gene>
<organism evidence="2 3">
    <name type="scientific">Hymenobacter amundsenii</name>
    <dbReference type="NCBI Taxonomy" id="2006685"/>
    <lineage>
        <taxon>Bacteria</taxon>
        <taxon>Pseudomonadati</taxon>
        <taxon>Bacteroidota</taxon>
        <taxon>Cytophagia</taxon>
        <taxon>Cytophagales</taxon>
        <taxon>Hymenobacteraceae</taxon>
        <taxon>Hymenobacter</taxon>
    </lineage>
</organism>
<evidence type="ECO:0000256" key="1">
    <source>
        <dbReference type="SAM" id="SignalP"/>
    </source>
</evidence>
<reference evidence="2 3" key="1">
    <citation type="submission" date="2017-06" db="EMBL/GenBank/DDBJ databases">
        <title>Hymenobacter amundsenii sp. nov. isolated from regoliths in Antarctica.</title>
        <authorList>
            <person name="Sedlacek I."/>
            <person name="Kralova S."/>
            <person name="Pantucek R."/>
            <person name="Svec P."/>
            <person name="Holochova P."/>
            <person name="Stankova E."/>
            <person name="Vrbovska V."/>
            <person name="Busse H.-J."/>
        </authorList>
    </citation>
    <scope>NUCLEOTIDE SEQUENCE [LARGE SCALE GENOMIC DNA]</scope>
    <source>
        <strain evidence="2 3">CCM 8682</strain>
    </source>
</reference>